<feature type="region of interest" description="Disordered" evidence="1">
    <location>
        <begin position="1"/>
        <end position="64"/>
    </location>
</feature>
<name>A0AA36CI59_9BILA</name>
<sequence length="91" mass="9988">MNSGTERKAVPYVRAQSGQDHAASGSRDLSMNSAGPSRRSAPIVVKPVATRSPKKKRSAEPTEGGYCQKCRTYFERLSTWFAHQAQCRGTD</sequence>
<dbReference type="EMBL" id="CATQJA010001989">
    <property type="protein sequence ID" value="CAJ0569248.1"/>
    <property type="molecule type" value="Genomic_DNA"/>
</dbReference>
<reference evidence="2" key="1">
    <citation type="submission" date="2023-06" db="EMBL/GenBank/DDBJ databases">
        <authorList>
            <person name="Delattre M."/>
        </authorList>
    </citation>
    <scope>NUCLEOTIDE SEQUENCE</scope>
    <source>
        <strain evidence="2">AF72</strain>
    </source>
</reference>
<evidence type="ECO:0000256" key="1">
    <source>
        <dbReference type="SAM" id="MobiDB-lite"/>
    </source>
</evidence>
<dbReference type="AlphaFoldDB" id="A0AA36CI59"/>
<evidence type="ECO:0000313" key="3">
    <source>
        <dbReference type="Proteomes" id="UP001177023"/>
    </source>
</evidence>
<accession>A0AA36CI59</accession>
<gene>
    <name evidence="2" type="ORF">MSPICULIGERA_LOCUS7733</name>
</gene>
<dbReference type="Proteomes" id="UP001177023">
    <property type="component" value="Unassembled WGS sequence"/>
</dbReference>
<organism evidence="2 3">
    <name type="scientific">Mesorhabditis spiculigera</name>
    <dbReference type="NCBI Taxonomy" id="96644"/>
    <lineage>
        <taxon>Eukaryota</taxon>
        <taxon>Metazoa</taxon>
        <taxon>Ecdysozoa</taxon>
        <taxon>Nematoda</taxon>
        <taxon>Chromadorea</taxon>
        <taxon>Rhabditida</taxon>
        <taxon>Rhabditina</taxon>
        <taxon>Rhabditomorpha</taxon>
        <taxon>Rhabditoidea</taxon>
        <taxon>Rhabditidae</taxon>
        <taxon>Mesorhabditinae</taxon>
        <taxon>Mesorhabditis</taxon>
    </lineage>
</organism>
<protein>
    <submittedName>
        <fullName evidence="2">Uncharacterized protein</fullName>
    </submittedName>
</protein>
<comment type="caution">
    <text evidence="2">The sequence shown here is derived from an EMBL/GenBank/DDBJ whole genome shotgun (WGS) entry which is preliminary data.</text>
</comment>
<keyword evidence="3" id="KW-1185">Reference proteome</keyword>
<proteinExistence type="predicted"/>
<evidence type="ECO:0000313" key="2">
    <source>
        <dbReference type="EMBL" id="CAJ0569248.1"/>
    </source>
</evidence>
<feature type="non-terminal residue" evidence="2">
    <location>
        <position position="1"/>
    </location>
</feature>